<organism evidence="2 3">
    <name type="scientific">Nitrospirillum amazonense</name>
    <dbReference type="NCBI Taxonomy" id="28077"/>
    <lineage>
        <taxon>Bacteria</taxon>
        <taxon>Pseudomonadati</taxon>
        <taxon>Pseudomonadota</taxon>
        <taxon>Alphaproteobacteria</taxon>
        <taxon>Rhodospirillales</taxon>
        <taxon>Azospirillaceae</taxon>
        <taxon>Nitrospirillum</taxon>
    </lineage>
</organism>
<protein>
    <submittedName>
        <fullName evidence="2">Uncharacterized protein</fullName>
    </submittedName>
</protein>
<dbReference type="Proteomes" id="UP000320516">
    <property type="component" value="Unassembled WGS sequence"/>
</dbReference>
<accession>A0A560KA76</accession>
<name>A0A560KA76_9PROT</name>
<feature type="compositionally biased region" description="Basic and acidic residues" evidence="1">
    <location>
        <begin position="180"/>
        <end position="191"/>
    </location>
</feature>
<reference evidence="2 3" key="1">
    <citation type="submission" date="2019-06" db="EMBL/GenBank/DDBJ databases">
        <title>Genomic Encyclopedia of Type Strains, Phase IV (KMG-V): Genome sequencing to study the core and pangenomes of soil and plant-associated prokaryotes.</title>
        <authorList>
            <person name="Whitman W."/>
        </authorList>
    </citation>
    <scope>NUCLEOTIDE SEQUENCE [LARGE SCALE GENOMIC DNA]</scope>
    <source>
        <strain evidence="2 3">BR 12005</strain>
    </source>
</reference>
<dbReference type="EMBL" id="VITV01000002">
    <property type="protein sequence ID" value="TWB80147.1"/>
    <property type="molecule type" value="Genomic_DNA"/>
</dbReference>
<proteinExistence type="predicted"/>
<feature type="region of interest" description="Disordered" evidence="1">
    <location>
        <begin position="177"/>
        <end position="201"/>
    </location>
</feature>
<evidence type="ECO:0000313" key="3">
    <source>
        <dbReference type="Proteomes" id="UP000320516"/>
    </source>
</evidence>
<sequence>MVKKIGDEAYYERRLIAVSNKAVIEAASNQEESALKKKNESLDWTSVANAALKIGGLEYSLAKLIVGVGIEAYKALDKARESGVPIRDISFDDASDLIFPPGHPREGVVYVCHPVLPRAYCTMADFHRIVFEHKFSEAMLLLMSLGAESLEIEHVTGWSNEFSAKISANLPARNISPSLDGKKEDSSERRTLFSASLSGSTEPKLPSGLSWYPHESMWQSIARGRIEFGLSDFSLIVSSTDNYGIDARISASVLKAGLEIGGSFEEHKTTVWRLVGKFNKPNNEK</sequence>
<evidence type="ECO:0000313" key="2">
    <source>
        <dbReference type="EMBL" id="TWB80147.1"/>
    </source>
</evidence>
<dbReference type="AlphaFoldDB" id="A0A560KA76"/>
<gene>
    <name evidence="2" type="ORF">FBZ87_102571</name>
</gene>
<comment type="caution">
    <text evidence="2">The sequence shown here is derived from an EMBL/GenBank/DDBJ whole genome shotgun (WGS) entry which is preliminary data.</text>
</comment>
<evidence type="ECO:0000256" key="1">
    <source>
        <dbReference type="SAM" id="MobiDB-lite"/>
    </source>
</evidence>